<comment type="caution">
    <text evidence="3">The sequence shown here is derived from an EMBL/GenBank/DDBJ whole genome shotgun (WGS) entry which is preliminary data.</text>
</comment>
<feature type="region of interest" description="Disordered" evidence="1">
    <location>
        <begin position="29"/>
        <end position="59"/>
    </location>
</feature>
<dbReference type="GO" id="GO:0016787">
    <property type="term" value="F:hydrolase activity"/>
    <property type="evidence" value="ECO:0007669"/>
    <property type="project" value="InterPro"/>
</dbReference>
<dbReference type="Proteomes" id="UP000094769">
    <property type="component" value="Unassembled WGS sequence"/>
</dbReference>
<dbReference type="EMBL" id="MARB01000010">
    <property type="protein sequence ID" value="ODJ87698.1"/>
    <property type="molecule type" value="Genomic_DNA"/>
</dbReference>
<dbReference type="Pfam" id="PF00149">
    <property type="entry name" value="Metallophos"/>
    <property type="match status" value="1"/>
</dbReference>
<evidence type="ECO:0000256" key="1">
    <source>
        <dbReference type="SAM" id="MobiDB-lite"/>
    </source>
</evidence>
<keyword evidence="4" id="KW-1185">Reference proteome</keyword>
<dbReference type="InterPro" id="IPR004843">
    <property type="entry name" value="Calcineurin-like_PHP"/>
</dbReference>
<proteinExistence type="predicted"/>
<reference evidence="3 4" key="1">
    <citation type="submission" date="2016-06" db="EMBL/GenBank/DDBJ databases">
        <title>Genome sequence of endosymbiont of Candidatus Endolucinida thiodiazotropha.</title>
        <authorList>
            <person name="Poehlein A."/>
            <person name="Koenig S."/>
            <person name="Heiden S.E."/>
            <person name="Thuermer A."/>
            <person name="Voget S."/>
            <person name="Daniel R."/>
            <person name="Markert S."/>
            <person name="Gros O."/>
            <person name="Schweder T."/>
        </authorList>
    </citation>
    <scope>NUCLEOTIDE SEQUENCE [LARGE SCALE GENOMIC DNA]</scope>
    <source>
        <strain evidence="3 4">COS</strain>
    </source>
</reference>
<dbReference type="SUPFAM" id="SSF56300">
    <property type="entry name" value="Metallo-dependent phosphatases"/>
    <property type="match status" value="1"/>
</dbReference>
<sequence>MNKRIKEAGLFNLFQRSFRLVRHLLKRSYPPSKKRQKDTEPSTQSTVPIQEKEPRSDDESVGKNLRCIVLSDTDNEIVSVKNTLGYAALLNDREELADDLNGITLFHTGDLGDKKRPDPSVVDFWRQIRRQAKLKGGHVKIIVGNHEQEIWQKIEAGKKISLGTGHLEDLKLFIESMDLFHLERGILFIHGYPTLEFLRTLQHYGEVTGNNLNQFNSDHYKKAFKRPEAMQLYAYARDNKQKNYLLYDVKDAAQYYKKHGKSINMLFKTLKIECVIHGHRPQRSGVQIDYEFSKWLPDVRMIGNDTMVRRKGLGATVIRSGADGNTDILFINTKNKSKKQRKIVSEYLAADQSEYSTEIR</sequence>
<gene>
    <name evidence="3" type="ORF">CODIS_21150</name>
</gene>
<organism evidence="3 4">
    <name type="scientific">Candidatus Thiodiazotropha endolucinida</name>
    <dbReference type="NCBI Taxonomy" id="1655433"/>
    <lineage>
        <taxon>Bacteria</taxon>
        <taxon>Pseudomonadati</taxon>
        <taxon>Pseudomonadota</taxon>
        <taxon>Gammaproteobacteria</taxon>
        <taxon>Chromatiales</taxon>
        <taxon>Sedimenticolaceae</taxon>
        <taxon>Candidatus Thiodiazotropha</taxon>
    </lineage>
</organism>
<dbReference type="PANTHER" id="PTHR46546:SF4">
    <property type="entry name" value="SHEWANELLA-LIKE PROTEIN PHOSPHATASE 1"/>
    <property type="match status" value="1"/>
</dbReference>
<dbReference type="OrthoDB" id="7550081at2"/>
<evidence type="ECO:0000259" key="2">
    <source>
        <dbReference type="Pfam" id="PF00149"/>
    </source>
</evidence>
<dbReference type="PANTHER" id="PTHR46546">
    <property type="entry name" value="SHEWANELLA-LIKE PROTEIN PHOSPHATASE 1"/>
    <property type="match status" value="1"/>
</dbReference>
<name>A0A7Z0VLD9_9GAMM</name>
<accession>A0A7Z0VLD9</accession>
<protein>
    <recommendedName>
        <fullName evidence="2">Calcineurin-like phosphoesterase domain-containing protein</fullName>
    </recommendedName>
</protein>
<evidence type="ECO:0000313" key="4">
    <source>
        <dbReference type="Proteomes" id="UP000094769"/>
    </source>
</evidence>
<dbReference type="AlphaFoldDB" id="A0A7Z0VLD9"/>
<feature type="compositionally biased region" description="Basic and acidic residues" evidence="1">
    <location>
        <begin position="50"/>
        <end position="59"/>
    </location>
</feature>
<feature type="domain" description="Calcineurin-like phosphoesterase" evidence="2">
    <location>
        <begin position="85"/>
        <end position="280"/>
    </location>
</feature>
<evidence type="ECO:0000313" key="3">
    <source>
        <dbReference type="EMBL" id="ODJ87698.1"/>
    </source>
</evidence>
<dbReference type="Gene3D" id="3.60.21.10">
    <property type="match status" value="1"/>
</dbReference>
<dbReference type="InterPro" id="IPR029052">
    <property type="entry name" value="Metallo-depent_PP-like"/>
</dbReference>